<keyword evidence="7" id="KW-1185">Reference proteome</keyword>
<evidence type="ECO:0000256" key="3">
    <source>
        <dbReference type="ARBA" id="ARBA00022723"/>
    </source>
</evidence>
<comment type="cofactor">
    <cofactor evidence="1">
        <name>Mg(2+)</name>
        <dbReference type="ChEBI" id="CHEBI:18420"/>
    </cofactor>
</comment>
<dbReference type="GO" id="GO:0016791">
    <property type="term" value="F:phosphatase activity"/>
    <property type="evidence" value="ECO:0007669"/>
    <property type="project" value="TreeGrafter"/>
</dbReference>
<dbReference type="SFLD" id="SFLDS00003">
    <property type="entry name" value="Haloacid_Dehalogenase"/>
    <property type="match status" value="1"/>
</dbReference>
<dbReference type="PANTHER" id="PTHR46470">
    <property type="entry name" value="N-ACYLNEURAMINATE-9-PHOSPHATASE"/>
    <property type="match status" value="1"/>
</dbReference>
<dbReference type="InterPro" id="IPR036412">
    <property type="entry name" value="HAD-like_sf"/>
</dbReference>
<dbReference type="EC" id="3.1.3.-" evidence="6"/>
<evidence type="ECO:0000256" key="5">
    <source>
        <dbReference type="ARBA" id="ARBA00022842"/>
    </source>
</evidence>
<dbReference type="AlphaFoldDB" id="A0AA51UDF5"/>
<proteinExistence type="inferred from homology"/>
<evidence type="ECO:0000313" key="7">
    <source>
        <dbReference type="Proteomes" id="UP001183006"/>
    </source>
</evidence>
<dbReference type="GeneID" id="84229861"/>
<dbReference type="InterPro" id="IPR051400">
    <property type="entry name" value="HAD-like_hydrolase"/>
</dbReference>
<dbReference type="Gene3D" id="3.40.50.1000">
    <property type="entry name" value="HAD superfamily/HAD-like"/>
    <property type="match status" value="1"/>
</dbReference>
<dbReference type="PANTHER" id="PTHR46470:SF2">
    <property type="entry name" value="GLYCERALDEHYDE 3-PHOSPHATE PHOSPHATASE"/>
    <property type="match status" value="1"/>
</dbReference>
<keyword evidence="5" id="KW-0460">Magnesium</keyword>
<dbReference type="InterPro" id="IPR041492">
    <property type="entry name" value="HAD_2"/>
</dbReference>
<evidence type="ECO:0000256" key="4">
    <source>
        <dbReference type="ARBA" id="ARBA00022801"/>
    </source>
</evidence>
<evidence type="ECO:0000256" key="1">
    <source>
        <dbReference type="ARBA" id="ARBA00001946"/>
    </source>
</evidence>
<dbReference type="Pfam" id="PF13419">
    <property type="entry name" value="HAD_2"/>
    <property type="match status" value="1"/>
</dbReference>
<evidence type="ECO:0000313" key="6">
    <source>
        <dbReference type="EMBL" id="WMW21149.1"/>
    </source>
</evidence>
<organism evidence="6 7">
    <name type="scientific">Methanolobus mangrovi</name>
    <dbReference type="NCBI Taxonomy" id="3072977"/>
    <lineage>
        <taxon>Archaea</taxon>
        <taxon>Methanobacteriati</taxon>
        <taxon>Methanobacteriota</taxon>
        <taxon>Stenosarchaea group</taxon>
        <taxon>Methanomicrobia</taxon>
        <taxon>Methanosarcinales</taxon>
        <taxon>Methanosarcinaceae</taxon>
        <taxon>Methanolobus</taxon>
    </lineage>
</organism>
<sequence length="234" mass="26886">MKEKKIKGVIFDMDNTLFDFVKAKIAACTAIIKHIGTGDPHELLSYFRRDKYGFEDVENISDYLVEYDLYSQEIFQECCTIYQREKIHTIELYPDVKRTMLELKSMELSIGILTDADKMNARKRLQKVDLCGCFDSLFTFDMTGWKKPSHEPFMYALDSMGLAAHETLFVGDSLRRDISPSKQIGMMAVYAVYGDCNPPVDSQFVEEKPDHVINNFRDLLAIIQNGNKCENDGI</sequence>
<dbReference type="EMBL" id="CP133594">
    <property type="protein sequence ID" value="WMW21149.1"/>
    <property type="molecule type" value="Genomic_DNA"/>
</dbReference>
<evidence type="ECO:0000256" key="2">
    <source>
        <dbReference type="ARBA" id="ARBA00007958"/>
    </source>
</evidence>
<dbReference type="GO" id="GO:0046872">
    <property type="term" value="F:metal ion binding"/>
    <property type="evidence" value="ECO:0007669"/>
    <property type="project" value="UniProtKB-KW"/>
</dbReference>
<keyword evidence="3" id="KW-0479">Metal-binding</keyword>
<reference evidence="6" key="1">
    <citation type="submission" date="2023-08" db="EMBL/GenBank/DDBJ databases">
        <title>Methanolobus mangrovi sp. nov. and Methanolobus sediminis sp. nov, two novel methylotrophic methanogens isolated from mangrove sediments in China.</title>
        <authorList>
            <person name="Zhou J."/>
        </authorList>
    </citation>
    <scope>NUCLEOTIDE SEQUENCE</scope>
    <source>
        <strain evidence="6">FTZ2</strain>
    </source>
</reference>
<dbReference type="GO" id="GO:0044281">
    <property type="term" value="P:small molecule metabolic process"/>
    <property type="evidence" value="ECO:0007669"/>
    <property type="project" value="UniProtKB-ARBA"/>
</dbReference>
<dbReference type="Proteomes" id="UP001183006">
    <property type="component" value="Chromosome"/>
</dbReference>
<dbReference type="SFLD" id="SFLDG01129">
    <property type="entry name" value="C1.5:_HAD__Beta-PGM__Phosphata"/>
    <property type="match status" value="1"/>
</dbReference>
<dbReference type="NCBIfam" id="TIGR01549">
    <property type="entry name" value="HAD-SF-IA-v1"/>
    <property type="match status" value="1"/>
</dbReference>
<dbReference type="InterPro" id="IPR023214">
    <property type="entry name" value="HAD_sf"/>
</dbReference>
<dbReference type="KEGG" id="mmav:RE476_06930"/>
<dbReference type="RefSeq" id="WP_309306935.1">
    <property type="nucleotide sequence ID" value="NZ_CP133594.1"/>
</dbReference>
<keyword evidence="4 6" id="KW-0378">Hydrolase</keyword>
<name>A0AA51UDF5_9EURY</name>
<accession>A0AA51UDF5</accession>
<comment type="similarity">
    <text evidence="2">Belongs to the HAD-like hydrolase superfamily.</text>
</comment>
<dbReference type="SUPFAM" id="SSF56784">
    <property type="entry name" value="HAD-like"/>
    <property type="match status" value="1"/>
</dbReference>
<protein>
    <submittedName>
        <fullName evidence="6">HAD family hydrolase</fullName>
        <ecNumber evidence="6">3.1.3.-</ecNumber>
    </submittedName>
</protein>
<dbReference type="PRINTS" id="PR00413">
    <property type="entry name" value="HADHALOGNASE"/>
</dbReference>
<dbReference type="InterPro" id="IPR006439">
    <property type="entry name" value="HAD-SF_hydro_IA"/>
</dbReference>
<gene>
    <name evidence="6" type="ORF">RE476_06930</name>
</gene>
<dbReference type="Gene3D" id="1.10.150.520">
    <property type="match status" value="1"/>
</dbReference>